<evidence type="ECO:0000313" key="3">
    <source>
        <dbReference type="EMBL" id="RKE42530.1"/>
    </source>
</evidence>
<proteinExistence type="predicted"/>
<name>A0A420ADF3_SPHD1</name>
<evidence type="ECO:0000259" key="2">
    <source>
        <dbReference type="Pfam" id="PF07859"/>
    </source>
</evidence>
<comment type="caution">
    <text evidence="3">The sequence shown here is derived from an EMBL/GenBank/DDBJ whole genome shotgun (WGS) entry which is preliminary data.</text>
</comment>
<dbReference type="Gene3D" id="3.40.50.1820">
    <property type="entry name" value="alpha/beta hydrolase"/>
    <property type="match status" value="1"/>
</dbReference>
<gene>
    <name evidence="3" type="ORF">DFQ12_5442</name>
</gene>
<dbReference type="InterPro" id="IPR050300">
    <property type="entry name" value="GDXG_lipolytic_enzyme"/>
</dbReference>
<dbReference type="InterPro" id="IPR013094">
    <property type="entry name" value="AB_hydrolase_3"/>
</dbReference>
<evidence type="ECO:0000313" key="4">
    <source>
        <dbReference type="Proteomes" id="UP000286246"/>
    </source>
</evidence>
<dbReference type="Pfam" id="PF07859">
    <property type="entry name" value="Abhydrolase_3"/>
    <property type="match status" value="1"/>
</dbReference>
<accession>A0A420ADF3</accession>
<dbReference type="EMBL" id="RAPY01000008">
    <property type="protein sequence ID" value="RKE42530.1"/>
    <property type="molecule type" value="Genomic_DNA"/>
</dbReference>
<evidence type="ECO:0000256" key="1">
    <source>
        <dbReference type="ARBA" id="ARBA00022801"/>
    </source>
</evidence>
<keyword evidence="1" id="KW-0378">Hydrolase</keyword>
<dbReference type="Proteomes" id="UP000286246">
    <property type="component" value="Unassembled WGS sequence"/>
</dbReference>
<dbReference type="PANTHER" id="PTHR48081">
    <property type="entry name" value="AB HYDROLASE SUPERFAMILY PROTEIN C4A8.06C"/>
    <property type="match status" value="1"/>
</dbReference>
<dbReference type="GO" id="GO:0016787">
    <property type="term" value="F:hydrolase activity"/>
    <property type="evidence" value="ECO:0007669"/>
    <property type="project" value="UniProtKB-KW"/>
</dbReference>
<dbReference type="RefSeq" id="WP_208642631.1">
    <property type="nucleotide sequence ID" value="NZ_RAPY01000008.1"/>
</dbReference>
<dbReference type="InterPro" id="IPR029058">
    <property type="entry name" value="AB_hydrolase_fold"/>
</dbReference>
<dbReference type="AlphaFoldDB" id="A0A420ADF3"/>
<sequence length="337" mass="38361">MKELIFLTIILSHFLMATAQNKLDLNRINSELKASIEGTAQSLELDSSLFLNNPAAIQQERAEFIRNNPIQKPVHIQVRDIFIESTIDKYNIRLHCYQPKDYSAERVILYFHGGGYIFGQPEQVDGQMFQLATAAKATIISVDYRLSPQYPFPVPVTDGFDALQWIIRDGKKVLNIHPDAITVYGASAGGHLAAAVTQMAVDNNIKNIKHQFLLYPVIHNKLNTHSMEEFTDAPLWNKKYAEIAWAHFLGKDNVKKSIRYADLTHFDKFTYLPRTTIVACELDPLRDEGIDYAQKLYQAGVTTELWVVPGALHVFDLFPSALTDKFTRFLTDRILMD</sequence>
<feature type="domain" description="Alpha/beta hydrolase fold-3" evidence="2">
    <location>
        <begin position="108"/>
        <end position="315"/>
    </location>
</feature>
<reference evidence="3 4" key="1">
    <citation type="submission" date="2018-09" db="EMBL/GenBank/DDBJ databases">
        <title>Genomic Encyclopedia of Type Strains, Phase III (KMG-III): the genomes of soil and plant-associated and newly described type strains.</title>
        <authorList>
            <person name="Whitman W."/>
        </authorList>
    </citation>
    <scope>NUCLEOTIDE SEQUENCE [LARGE SCALE GENOMIC DNA]</scope>
    <source>
        <strain evidence="3 4">CECT 7938</strain>
    </source>
</reference>
<dbReference type="SUPFAM" id="SSF53474">
    <property type="entry name" value="alpha/beta-Hydrolases"/>
    <property type="match status" value="1"/>
</dbReference>
<organism evidence="3 4">
    <name type="scientific">Sphingobacterium detergens</name>
    <dbReference type="NCBI Taxonomy" id="1145106"/>
    <lineage>
        <taxon>Bacteria</taxon>
        <taxon>Pseudomonadati</taxon>
        <taxon>Bacteroidota</taxon>
        <taxon>Sphingobacteriia</taxon>
        <taxon>Sphingobacteriales</taxon>
        <taxon>Sphingobacteriaceae</taxon>
        <taxon>Sphingobacterium</taxon>
    </lineage>
</organism>
<keyword evidence="4" id="KW-1185">Reference proteome</keyword>
<dbReference type="PANTHER" id="PTHR48081:SF8">
    <property type="entry name" value="ALPHA_BETA HYDROLASE FOLD-3 DOMAIN-CONTAINING PROTEIN-RELATED"/>
    <property type="match status" value="1"/>
</dbReference>
<protein>
    <submittedName>
        <fullName evidence="3">Acetyl esterase</fullName>
    </submittedName>
</protein>